<feature type="compositionally biased region" description="Basic and acidic residues" evidence="1">
    <location>
        <begin position="250"/>
        <end position="259"/>
    </location>
</feature>
<reference evidence="3 4" key="1">
    <citation type="submission" date="2024-04" db="EMBL/GenBank/DDBJ databases">
        <authorList>
            <consortium name="Genoscope - CEA"/>
            <person name="William W."/>
        </authorList>
    </citation>
    <scope>NUCLEOTIDE SEQUENCE [LARGE SCALE GENOMIC DNA]</scope>
</reference>
<name>A0AAV2ICG7_LYMST</name>
<dbReference type="Proteomes" id="UP001497497">
    <property type="component" value="Unassembled WGS sequence"/>
</dbReference>
<dbReference type="AlphaFoldDB" id="A0AAV2ICG7"/>
<sequence>MRIHRSDDNRATASTRVERFTIADAIEIQSRSTDGEANCSAGVIAAVVVYGQAVCPYRRWGANCEKECRCPCEVVECHPSTGDCRTRGFACSPGTFGPTCLRKCSENCSGSPLECHVLSGVCKRCFGGDRMGVRCERRLTDAELAERRSACERFKEDVGLKTDTMLFRSRQVQPESKEGGAPKANTSLMVAMATAVVLVTFVAACLIYFMLIRHCAQERLKKIAEIDKERKRRISMMSYSELQKEYMERTGRSRTDLKASRSISSGHQVQLLPRAATPTSAGADDNTTATTETSLLGMFRWNRRLISIVKGGPDHRMGDHGV</sequence>
<feature type="region of interest" description="Disordered" evidence="1">
    <location>
        <begin position="250"/>
        <end position="288"/>
    </location>
</feature>
<comment type="caution">
    <text evidence="3">The sequence shown here is derived from an EMBL/GenBank/DDBJ whole genome shotgun (WGS) entry which is preliminary data.</text>
</comment>
<proteinExistence type="predicted"/>
<dbReference type="EMBL" id="CAXITT010000532">
    <property type="protein sequence ID" value="CAL1543195.1"/>
    <property type="molecule type" value="Genomic_DNA"/>
</dbReference>
<keyword evidence="2" id="KW-0472">Membrane</keyword>
<feature type="compositionally biased region" description="Polar residues" evidence="1">
    <location>
        <begin position="277"/>
        <end position="288"/>
    </location>
</feature>
<organism evidence="3 4">
    <name type="scientific">Lymnaea stagnalis</name>
    <name type="common">Great pond snail</name>
    <name type="synonym">Helix stagnalis</name>
    <dbReference type="NCBI Taxonomy" id="6523"/>
    <lineage>
        <taxon>Eukaryota</taxon>
        <taxon>Metazoa</taxon>
        <taxon>Spiralia</taxon>
        <taxon>Lophotrochozoa</taxon>
        <taxon>Mollusca</taxon>
        <taxon>Gastropoda</taxon>
        <taxon>Heterobranchia</taxon>
        <taxon>Euthyneura</taxon>
        <taxon>Panpulmonata</taxon>
        <taxon>Hygrophila</taxon>
        <taxon>Lymnaeoidea</taxon>
        <taxon>Lymnaeidae</taxon>
        <taxon>Lymnaea</taxon>
    </lineage>
</organism>
<gene>
    <name evidence="3" type="ORF">GSLYS_00016729001</name>
</gene>
<accession>A0AAV2ICG7</accession>
<keyword evidence="4" id="KW-1185">Reference proteome</keyword>
<evidence type="ECO:0000313" key="4">
    <source>
        <dbReference type="Proteomes" id="UP001497497"/>
    </source>
</evidence>
<protein>
    <submittedName>
        <fullName evidence="3">Uncharacterized protein</fullName>
    </submittedName>
</protein>
<evidence type="ECO:0000256" key="2">
    <source>
        <dbReference type="SAM" id="Phobius"/>
    </source>
</evidence>
<keyword evidence="2" id="KW-1133">Transmembrane helix</keyword>
<evidence type="ECO:0000313" key="3">
    <source>
        <dbReference type="EMBL" id="CAL1543195.1"/>
    </source>
</evidence>
<keyword evidence="2" id="KW-0812">Transmembrane</keyword>
<feature type="transmembrane region" description="Helical" evidence="2">
    <location>
        <begin position="188"/>
        <end position="212"/>
    </location>
</feature>
<evidence type="ECO:0000256" key="1">
    <source>
        <dbReference type="SAM" id="MobiDB-lite"/>
    </source>
</evidence>